<dbReference type="Pfam" id="PF00583">
    <property type="entry name" value="Acetyltransf_1"/>
    <property type="match status" value="1"/>
</dbReference>
<comment type="caution">
    <text evidence="2">The sequence shown here is derived from an EMBL/GenBank/DDBJ whole genome shotgun (WGS) entry which is preliminary data.</text>
</comment>
<reference evidence="2 3" key="1">
    <citation type="submission" date="2019-06" db="EMBL/GenBank/DDBJ databases">
        <title>Genome sequence analysis of &gt;100 Bacillus licheniformis strains suggests intrinsic resistance to this species.</title>
        <authorList>
            <person name="Wels M."/>
            <person name="Siezen R.J."/>
            <person name="Johansen E."/>
            <person name="Stuer-Lauridsen B."/>
            <person name="Bjerre K."/>
            <person name="Nielsen B.K.K."/>
        </authorList>
    </citation>
    <scope>NUCLEOTIDE SEQUENCE [LARGE SCALE GENOMIC DNA]</scope>
    <source>
        <strain evidence="2 3">BAC-15381</strain>
    </source>
</reference>
<dbReference type="Gene3D" id="3.40.630.30">
    <property type="match status" value="1"/>
</dbReference>
<dbReference type="PANTHER" id="PTHR43259:SF1">
    <property type="entry name" value="N-ACETYLTRANSFERASE DOMAIN-CONTAINING PROTEIN"/>
    <property type="match status" value="1"/>
</dbReference>
<name>A0ABY3FQN1_9BACI</name>
<evidence type="ECO:0000259" key="1">
    <source>
        <dbReference type="PROSITE" id="PS51186"/>
    </source>
</evidence>
<dbReference type="PANTHER" id="PTHR43259">
    <property type="entry name" value="SPT10P"/>
    <property type="match status" value="1"/>
</dbReference>
<dbReference type="PROSITE" id="PS51186">
    <property type="entry name" value="GNAT"/>
    <property type="match status" value="1"/>
</dbReference>
<accession>A0ABY3FQN1</accession>
<dbReference type="InterPro" id="IPR016181">
    <property type="entry name" value="Acyl_CoA_acyltransferase"/>
</dbReference>
<evidence type="ECO:0000313" key="3">
    <source>
        <dbReference type="Proteomes" id="UP000429980"/>
    </source>
</evidence>
<dbReference type="CDD" id="cd04301">
    <property type="entry name" value="NAT_SF"/>
    <property type="match status" value="1"/>
</dbReference>
<evidence type="ECO:0000313" key="2">
    <source>
        <dbReference type="EMBL" id="TWL34305.1"/>
    </source>
</evidence>
<dbReference type="EMBL" id="NILF01000065">
    <property type="protein sequence ID" value="TWL34305.1"/>
    <property type="molecule type" value="Genomic_DNA"/>
</dbReference>
<dbReference type="InterPro" id="IPR000182">
    <property type="entry name" value="GNAT_dom"/>
</dbReference>
<proteinExistence type="predicted"/>
<sequence>MMLKSKIKIDLNKPRKKPAIRLMPMTEEDFKTYQVYSIQHYAMEKVKAGTWTVAEAMEKAEEQFAALLPNGIETNNHHLWSIMDDSEDAAGWLWLYADPHHPQKEAFIYDFGLYEAYRGQGIGQQALAVLEEEAKQLGVQKLSLHVFAHNKKAKRLYEKMNFETTDLHMSKRL</sequence>
<keyword evidence="3" id="KW-1185">Reference proteome</keyword>
<dbReference type="SUPFAM" id="SSF55729">
    <property type="entry name" value="Acyl-CoA N-acyltransferases (Nat)"/>
    <property type="match status" value="1"/>
</dbReference>
<organism evidence="2 3">
    <name type="scientific">Bacillus paralicheniformis</name>
    <dbReference type="NCBI Taxonomy" id="1648923"/>
    <lineage>
        <taxon>Bacteria</taxon>
        <taxon>Bacillati</taxon>
        <taxon>Bacillota</taxon>
        <taxon>Bacilli</taxon>
        <taxon>Bacillales</taxon>
        <taxon>Bacillaceae</taxon>
        <taxon>Bacillus</taxon>
    </lineage>
</organism>
<dbReference type="InterPro" id="IPR052829">
    <property type="entry name" value="N-acetyltransferase_domain"/>
</dbReference>
<feature type="domain" description="N-acetyltransferase" evidence="1">
    <location>
        <begin position="20"/>
        <end position="173"/>
    </location>
</feature>
<dbReference type="Proteomes" id="UP000429980">
    <property type="component" value="Unassembled WGS sequence"/>
</dbReference>
<gene>
    <name evidence="2" type="ORF">CHCC15381_4589</name>
</gene>
<protein>
    <submittedName>
        <fullName evidence="2">N-acetyltransferase YycN</fullName>
    </submittedName>
</protein>